<evidence type="ECO:0000256" key="3">
    <source>
        <dbReference type="ARBA" id="ARBA00008455"/>
    </source>
</evidence>
<comment type="similarity">
    <text evidence="3">Belongs to the peptidase C1 family.</text>
</comment>
<keyword evidence="12" id="KW-0645">Protease</keyword>
<dbReference type="AlphaFoldDB" id="A0A1A8VSK1"/>
<dbReference type="GO" id="GO:0006508">
    <property type="term" value="P:proteolysis"/>
    <property type="evidence" value="ECO:0007669"/>
    <property type="project" value="InterPro"/>
</dbReference>
<keyword evidence="8" id="KW-0868">Chloride</keyword>
<organism evidence="12 15">
    <name type="scientific">Plasmodium ovale curtisi</name>
    <dbReference type="NCBI Taxonomy" id="864141"/>
    <lineage>
        <taxon>Eukaryota</taxon>
        <taxon>Sar</taxon>
        <taxon>Alveolata</taxon>
        <taxon>Apicomplexa</taxon>
        <taxon>Aconoidasida</taxon>
        <taxon>Haemosporida</taxon>
        <taxon>Plasmodiidae</taxon>
        <taxon>Plasmodium</taxon>
        <taxon>Plasmodium (Plasmodium)</taxon>
    </lineage>
</organism>
<dbReference type="EMBL" id="FLQV01000354">
    <property type="protein sequence ID" value="SBS90827.1"/>
    <property type="molecule type" value="Genomic_DNA"/>
</dbReference>
<dbReference type="GO" id="GO:0008234">
    <property type="term" value="F:cysteine-type peptidase activity"/>
    <property type="evidence" value="ECO:0007669"/>
    <property type="project" value="InterPro"/>
</dbReference>
<dbReference type="Gene3D" id="2.40.128.80">
    <property type="entry name" value="Cathepsin C, exclusion domain"/>
    <property type="match status" value="1"/>
</dbReference>
<keyword evidence="10" id="KW-0732">Signal</keyword>
<evidence type="ECO:0000313" key="13">
    <source>
        <dbReference type="EMBL" id="SBS90827.1"/>
    </source>
</evidence>
<evidence type="ECO:0000313" key="15">
    <source>
        <dbReference type="Proteomes" id="UP000078560"/>
    </source>
</evidence>
<dbReference type="SUPFAM" id="SSF75001">
    <property type="entry name" value="Dipeptidyl peptidase I (cathepsin C), exclusion domain"/>
    <property type="match status" value="1"/>
</dbReference>
<dbReference type="VEuPathDB" id="PlasmoDB:PocGH01_09022900"/>
<keyword evidence="7" id="KW-0325">Glycoprotein</keyword>
<dbReference type="InterPro" id="IPR014882">
    <property type="entry name" value="CathepsinC_exc"/>
</dbReference>
<evidence type="ECO:0000256" key="10">
    <source>
        <dbReference type="SAM" id="SignalP"/>
    </source>
</evidence>
<proteinExistence type="inferred from homology"/>
<dbReference type="Proteomes" id="UP000078560">
    <property type="component" value="Unassembled WGS sequence"/>
</dbReference>
<name>A0A1A8VSK1_PLAOA</name>
<feature type="domain" description="Peptidase C1A papain C-terminal" evidence="11">
    <location>
        <begin position="364"/>
        <end position="668"/>
    </location>
</feature>
<dbReference type="SMART" id="SM00645">
    <property type="entry name" value="Pept_C1"/>
    <property type="match status" value="1"/>
</dbReference>
<evidence type="ECO:0000256" key="8">
    <source>
        <dbReference type="ARBA" id="ARBA00023214"/>
    </source>
</evidence>
<dbReference type="InterPro" id="IPR025660">
    <property type="entry name" value="Pept_his_AS"/>
</dbReference>
<reference evidence="12" key="2">
    <citation type="submission" date="2016-05" db="EMBL/GenBank/DDBJ databases">
        <authorList>
            <person name="Lavstsen T."/>
            <person name="Jespersen J.S."/>
        </authorList>
    </citation>
    <scope>NUCLEOTIDE SEQUENCE [LARGE SCALE GENOMIC DNA]</scope>
</reference>
<comment type="catalytic activity">
    <reaction evidence="1">
        <text>Release of an N-terminal dipeptide, Xaa-Yaa-|-Zaa-, except when Xaa is Arg or Lys, or Yaa or Zaa is Pro.</text>
        <dbReference type="EC" id="3.4.14.1"/>
    </reaction>
</comment>
<dbReference type="Pfam" id="PF00112">
    <property type="entry name" value="Peptidase_C1"/>
    <property type="match status" value="1"/>
</dbReference>
<feature type="compositionally biased region" description="Basic and acidic residues" evidence="9">
    <location>
        <begin position="312"/>
        <end position="321"/>
    </location>
</feature>
<keyword evidence="6" id="KW-1015">Disulfide bond</keyword>
<dbReference type="GO" id="GO:0008239">
    <property type="term" value="F:dipeptidyl-peptidase activity"/>
    <property type="evidence" value="ECO:0007669"/>
    <property type="project" value="UniProtKB-EC"/>
</dbReference>
<keyword evidence="12" id="KW-0378">Hydrolase</keyword>
<sequence length="686" mass="79439">MKRSGNVFSLLLILLHILYVNFILADLPIHVELSDLLGKWKIFRTKTSPTLTTCGSSQPNSNIYNVKIKDYKDYLIKNNYHFVSELYVILSDDFVSYGDMHDITGNEHRKNWQVLVVYDEHKRKIGTWTTICDEGFEIRIGNETYTALMHYEPTGKCDKIKDDDATDSNGETECYITHFNKIRYGWIDISNPNNEQLYGCFYAERYHVNEDNFNEKQLPSTENSNNLQVYHNFTTGTSIHNVFNAHNLLYNVGHYDPPTYTKTNNVNFDVNSELYWHKMKHHGKKKPITKMMSVYLKQKYACPCSADEDVQDEKNDGDSDKPVSPTFLQLGNVTQTDEETNELDLENFEDTLKSPNRELEINEMPKNFTWGDPFNNNTREYEVINQLLCGSCYIASQMYVFKRRIEIGLTKLLDKKYLNNFDDVLSVQTVLSCSFYDQGCNGGYPFLVSKLAKLQGIPLNKVFPYSGTNETCPYNVEKGPFSVFSRGDNDNEGMTRSSLREIKATFGESRENDMHENFEYTVNADPEKWYAKDYNYIGGCYGCNQCNGEKIMMNEIYRNGPIVASFEASQDFYTYQDGIYFVKDFPHAKKCTIDSKKNKKYVYNVTGWEKVNHAIVLVGWGEEEINGKNYKYWIGRNSWGKEWGKDGYFKMIRGVNFSGIESQSLFIEPDFTRGAGKILLDKLKNQ</sequence>
<evidence type="ECO:0000256" key="5">
    <source>
        <dbReference type="ARBA" id="ARBA00023145"/>
    </source>
</evidence>
<dbReference type="PROSITE" id="PS00640">
    <property type="entry name" value="THIOL_PROTEASE_ASN"/>
    <property type="match status" value="1"/>
</dbReference>
<protein>
    <recommendedName>
        <fullName evidence="4">dipeptidyl-peptidase I</fullName>
        <ecNumber evidence="4">3.4.14.1</ecNumber>
    </recommendedName>
</protein>
<evidence type="ECO:0000259" key="11">
    <source>
        <dbReference type="SMART" id="SM00645"/>
    </source>
</evidence>
<dbReference type="InterPro" id="IPR000668">
    <property type="entry name" value="Peptidase_C1A_C"/>
</dbReference>
<accession>A0A1A8VSK1</accession>
<dbReference type="InterPro" id="IPR025661">
    <property type="entry name" value="Pept_asp_AS"/>
</dbReference>
<dbReference type="Pfam" id="PF08773">
    <property type="entry name" value="CathepsinC_exc"/>
    <property type="match status" value="1"/>
</dbReference>
<dbReference type="PROSITE" id="PS00639">
    <property type="entry name" value="THIOL_PROTEASE_HIS"/>
    <property type="match status" value="1"/>
</dbReference>
<feature type="region of interest" description="Disordered" evidence="9">
    <location>
        <begin position="308"/>
        <end position="327"/>
    </location>
</feature>
<reference evidence="14 15" key="1">
    <citation type="submission" date="2016-05" db="EMBL/GenBank/DDBJ databases">
        <authorList>
            <person name="Naeem Raeece"/>
        </authorList>
    </citation>
    <scope>NUCLEOTIDE SEQUENCE [LARGE SCALE GENOMIC DNA]</scope>
</reference>
<keyword evidence="12" id="KW-0031">Aminopeptidase</keyword>
<evidence type="ECO:0000256" key="9">
    <source>
        <dbReference type="SAM" id="MobiDB-lite"/>
    </source>
</evidence>
<dbReference type="GO" id="GO:0004177">
    <property type="term" value="F:aminopeptidase activity"/>
    <property type="evidence" value="ECO:0007669"/>
    <property type="project" value="UniProtKB-KW"/>
</dbReference>
<comment type="cofactor">
    <cofactor evidence="2">
        <name>chloride</name>
        <dbReference type="ChEBI" id="CHEBI:17996"/>
    </cofactor>
</comment>
<dbReference type="Gene3D" id="3.90.70.10">
    <property type="entry name" value="Cysteine proteinases"/>
    <property type="match status" value="1"/>
</dbReference>
<dbReference type="InterPro" id="IPR038765">
    <property type="entry name" value="Papain-like_cys_pep_sf"/>
</dbReference>
<evidence type="ECO:0000313" key="12">
    <source>
        <dbReference type="EMBL" id="SBS83508.1"/>
    </source>
</evidence>
<evidence type="ECO:0000256" key="6">
    <source>
        <dbReference type="ARBA" id="ARBA00023157"/>
    </source>
</evidence>
<feature type="chain" id="PRO_5015059552" description="dipeptidyl-peptidase I" evidence="10">
    <location>
        <begin position="26"/>
        <end position="686"/>
    </location>
</feature>
<dbReference type="InterPro" id="IPR013128">
    <property type="entry name" value="Peptidase_C1A"/>
</dbReference>
<dbReference type="EC" id="3.4.14.1" evidence="4"/>
<evidence type="ECO:0000256" key="7">
    <source>
        <dbReference type="ARBA" id="ARBA00023180"/>
    </source>
</evidence>
<gene>
    <name evidence="13" type="ORF">POVCU1_019140</name>
    <name evidence="12" type="ORF">POVCU2_0021290</name>
</gene>
<dbReference type="InterPro" id="IPR036496">
    <property type="entry name" value="CathepsinC_exc_dom_sf"/>
</dbReference>
<dbReference type="Proteomes" id="UP000078546">
    <property type="component" value="Unassembled WGS sequence"/>
</dbReference>
<evidence type="ECO:0000313" key="14">
    <source>
        <dbReference type="Proteomes" id="UP000078546"/>
    </source>
</evidence>
<dbReference type="SUPFAM" id="SSF54001">
    <property type="entry name" value="Cysteine proteinases"/>
    <property type="match status" value="1"/>
</dbReference>
<feature type="signal peptide" evidence="10">
    <location>
        <begin position="1"/>
        <end position="25"/>
    </location>
</feature>
<dbReference type="PANTHER" id="PTHR12411">
    <property type="entry name" value="CYSTEINE PROTEASE FAMILY C1-RELATED"/>
    <property type="match status" value="1"/>
</dbReference>
<evidence type="ECO:0000256" key="2">
    <source>
        <dbReference type="ARBA" id="ARBA00001923"/>
    </source>
</evidence>
<evidence type="ECO:0000256" key="4">
    <source>
        <dbReference type="ARBA" id="ARBA00012059"/>
    </source>
</evidence>
<keyword evidence="5" id="KW-0865">Zymogen</keyword>
<evidence type="ECO:0000256" key="1">
    <source>
        <dbReference type="ARBA" id="ARBA00000738"/>
    </source>
</evidence>
<dbReference type="EMBL" id="FLQU01000285">
    <property type="protein sequence ID" value="SBS83508.1"/>
    <property type="molecule type" value="Genomic_DNA"/>
</dbReference>